<feature type="compositionally biased region" description="Polar residues" evidence="1">
    <location>
        <begin position="299"/>
        <end position="324"/>
    </location>
</feature>
<accession>A0ABR2JKB1</accession>
<feature type="compositionally biased region" description="Basic and acidic residues" evidence="1">
    <location>
        <begin position="377"/>
        <end position="393"/>
    </location>
</feature>
<dbReference type="SUPFAM" id="SSF48371">
    <property type="entry name" value="ARM repeat"/>
    <property type="match status" value="1"/>
</dbReference>
<organism evidence="3 4">
    <name type="scientific">Tritrichomonas musculus</name>
    <dbReference type="NCBI Taxonomy" id="1915356"/>
    <lineage>
        <taxon>Eukaryota</taxon>
        <taxon>Metamonada</taxon>
        <taxon>Parabasalia</taxon>
        <taxon>Tritrichomonadida</taxon>
        <taxon>Tritrichomonadidae</taxon>
        <taxon>Tritrichomonas</taxon>
    </lineage>
</organism>
<feature type="compositionally biased region" description="Low complexity" evidence="1">
    <location>
        <begin position="331"/>
        <end position="343"/>
    </location>
</feature>
<proteinExistence type="predicted"/>
<feature type="region of interest" description="Disordered" evidence="1">
    <location>
        <begin position="459"/>
        <end position="763"/>
    </location>
</feature>
<feature type="compositionally biased region" description="Low complexity" evidence="1">
    <location>
        <begin position="394"/>
        <end position="405"/>
    </location>
</feature>
<feature type="compositionally biased region" description="Low complexity" evidence="1">
    <location>
        <begin position="553"/>
        <end position="570"/>
    </location>
</feature>
<feature type="compositionally biased region" description="Polar residues" evidence="1">
    <location>
        <begin position="571"/>
        <end position="592"/>
    </location>
</feature>
<gene>
    <name evidence="3" type="ORF">M9Y10_004850</name>
</gene>
<feature type="region of interest" description="Disordered" evidence="1">
    <location>
        <begin position="254"/>
        <end position="411"/>
    </location>
</feature>
<feature type="compositionally biased region" description="Acidic residues" evidence="1">
    <location>
        <begin position="661"/>
        <end position="670"/>
    </location>
</feature>
<reference evidence="3 4" key="1">
    <citation type="submission" date="2024-04" db="EMBL/GenBank/DDBJ databases">
        <title>Tritrichomonas musculus Genome.</title>
        <authorList>
            <person name="Alves-Ferreira E."/>
            <person name="Grigg M."/>
            <person name="Lorenzi H."/>
            <person name="Galac M."/>
        </authorList>
    </citation>
    <scope>NUCLEOTIDE SEQUENCE [LARGE SCALE GENOMIC DNA]</scope>
    <source>
        <strain evidence="3 4">EAF2021</strain>
    </source>
</reference>
<dbReference type="Gene3D" id="1.25.10.10">
    <property type="entry name" value="Leucine-rich Repeat Variant"/>
    <property type="match status" value="1"/>
</dbReference>
<feature type="region of interest" description="Disordered" evidence="1">
    <location>
        <begin position="1"/>
        <end position="27"/>
    </location>
</feature>
<dbReference type="Pfam" id="PF12348">
    <property type="entry name" value="CLASP_N"/>
    <property type="match status" value="1"/>
</dbReference>
<keyword evidence="4" id="KW-1185">Reference proteome</keyword>
<feature type="compositionally biased region" description="Basic and acidic residues" evidence="1">
    <location>
        <begin position="359"/>
        <end position="369"/>
    </location>
</feature>
<feature type="compositionally biased region" description="Low complexity" evidence="1">
    <location>
        <begin position="640"/>
        <end position="656"/>
    </location>
</feature>
<evidence type="ECO:0000259" key="2">
    <source>
        <dbReference type="SMART" id="SM01349"/>
    </source>
</evidence>
<feature type="compositionally biased region" description="Acidic residues" evidence="1">
    <location>
        <begin position="237"/>
        <end position="248"/>
    </location>
</feature>
<feature type="compositionally biased region" description="Basic and acidic residues" evidence="1">
    <location>
        <begin position="513"/>
        <end position="545"/>
    </location>
</feature>
<dbReference type="InterPro" id="IPR024395">
    <property type="entry name" value="CLASP_N_dom"/>
</dbReference>
<dbReference type="InterPro" id="IPR016024">
    <property type="entry name" value="ARM-type_fold"/>
</dbReference>
<name>A0ABR2JKB1_9EUKA</name>
<feature type="compositionally biased region" description="Low complexity" evidence="1">
    <location>
        <begin position="604"/>
        <end position="617"/>
    </location>
</feature>
<feature type="domain" description="TOG" evidence="2">
    <location>
        <begin position="752"/>
        <end position="974"/>
    </location>
</feature>
<feature type="compositionally biased region" description="Polar residues" evidence="1">
    <location>
        <begin position="254"/>
        <end position="291"/>
    </location>
</feature>
<comment type="caution">
    <text evidence="3">The sequence shown here is derived from an EMBL/GenBank/DDBJ whole genome shotgun (WGS) entry which is preliminary data.</text>
</comment>
<sequence length="976" mass="109729">MSTNSNRPFAGPRVNLPSHFPKSFRNSQPDNPCRYLITKLSEQTISSSDFFTQLLSIQNENREISFSILNCLLFYVLHCKPYHSKFCSQFTALFTKLILNPSEPVRRSVLPLISMLINNTAVLKSLSAEFDTWKDESKEIFLSFAFCFQPPEVFEWKHFMQNAEASSNSENESLSCTANDFIEYMNYFLVKDSNAPKVRNSMDFTKEQFRRSMNFRNSMDFDQNSISESLSENKNEEENDAEFDDDENFVLEDSSINYNRNSYSKNKTESSARSSQNSDIRSLRVSKQQNAMEELENDPFNQKNPFFNSLENDQDDSNISGLNRQSKKSIKSSVSDSLEDNSSILPNRANKPQVIESVDITKMKKENNSRKSSKTSHSKESSHSQSKSRKEASRSSNKSAKSNKSNDIYNNDVEIDDTNIDIADIDDIDLGFDDKTNSSGNLSDILENESFDMASLLPKNISPQKSNASSRSSHSKPKAEVSSQSKIPEHKTKSSHSKLYASSDSNKQKAVKTRSETHNEDVNISKDKHQKSEVSKNPKKNDRTNQSDAQTMKPASKSKQQQKASNNRQSLNDQPSVFNNDGVSFHSQSNRPPSARRNRQTNVSSSDSSINMQSSGSKLDSQLNFVDIDGVDDSNILNPNNRNSSKLTSNNSNVNNIPLNYDEDDDEYSDDLFGAAPDYENKVTFSGPPLPNTPDNSASSSHPSPKRKLPKKSGNSKTMSPSLVKKRPDSRSSNSSTESIPLKTKSSSRNANSSSNEDDASSNVYDYVSNLNNKDWEQQQRSVEGLRCLLNTKPGLVSPYCREIWMNLLDIIVSPRSMLSNAALQLAAELFTQFAPQLVSQTALFVDICFNLVCNSRQFISEGAENVIILIAQESPRSKVLNSFVKGTTHKNPIARAKASQCLAILVEQEGKLDDREFKAVVQCLIPLIRDNRTETRYAAKETLKLIADDERFKDIAKDICTNALDYNELMKCVEV</sequence>
<dbReference type="EMBL" id="JAPFFF010000011">
    <property type="protein sequence ID" value="KAK8878087.1"/>
    <property type="molecule type" value="Genomic_DNA"/>
</dbReference>
<dbReference type="SMART" id="SM01349">
    <property type="entry name" value="TOG"/>
    <property type="match status" value="1"/>
</dbReference>
<evidence type="ECO:0000313" key="4">
    <source>
        <dbReference type="Proteomes" id="UP001470230"/>
    </source>
</evidence>
<dbReference type="Proteomes" id="UP001470230">
    <property type="component" value="Unassembled WGS sequence"/>
</dbReference>
<dbReference type="InterPro" id="IPR011989">
    <property type="entry name" value="ARM-like"/>
</dbReference>
<protein>
    <recommendedName>
        <fullName evidence="2">TOG domain-containing protein</fullName>
    </recommendedName>
</protein>
<evidence type="ECO:0000313" key="3">
    <source>
        <dbReference type="EMBL" id="KAK8878087.1"/>
    </source>
</evidence>
<feature type="region of interest" description="Disordered" evidence="1">
    <location>
        <begin position="229"/>
        <end position="248"/>
    </location>
</feature>
<evidence type="ECO:0000256" key="1">
    <source>
        <dbReference type="SAM" id="MobiDB-lite"/>
    </source>
</evidence>
<feature type="compositionally biased region" description="Polar residues" evidence="1">
    <location>
        <begin position="693"/>
        <end position="703"/>
    </location>
</feature>
<dbReference type="InterPro" id="IPR034085">
    <property type="entry name" value="TOG"/>
</dbReference>